<evidence type="ECO:0000256" key="10">
    <source>
        <dbReference type="ARBA" id="ARBA00023315"/>
    </source>
</evidence>
<dbReference type="GeneID" id="25736078"/>
<keyword evidence="9" id="KW-0443">Lipid metabolism</keyword>
<keyword evidence="7" id="KW-0663">Pyridoxal phosphate</keyword>
<dbReference type="KEGG" id="mng:MNEG_3200"/>
<dbReference type="GO" id="GO:0005783">
    <property type="term" value="C:endoplasmic reticulum"/>
    <property type="evidence" value="ECO:0007669"/>
    <property type="project" value="TreeGrafter"/>
</dbReference>
<dbReference type="EMBL" id="KK100611">
    <property type="protein sequence ID" value="KIZ04757.1"/>
    <property type="molecule type" value="Genomic_DNA"/>
</dbReference>
<evidence type="ECO:0000256" key="1">
    <source>
        <dbReference type="ARBA" id="ARBA00001933"/>
    </source>
</evidence>
<dbReference type="PANTHER" id="PTHR13693">
    <property type="entry name" value="CLASS II AMINOTRANSFERASE/8-AMINO-7-OXONONANOATE SYNTHASE"/>
    <property type="match status" value="1"/>
</dbReference>
<gene>
    <name evidence="12" type="ORF">MNEG_3200</name>
</gene>
<dbReference type="Gene3D" id="3.90.1150.10">
    <property type="entry name" value="Aspartate Aminotransferase, domain 1"/>
    <property type="match status" value="1"/>
</dbReference>
<keyword evidence="8" id="KW-0746">Sphingolipid metabolism</keyword>
<dbReference type="PANTHER" id="PTHR13693:SF2">
    <property type="entry name" value="SERINE PALMITOYLTRANSFERASE 1"/>
    <property type="match status" value="1"/>
</dbReference>
<dbReference type="GO" id="GO:0046512">
    <property type="term" value="P:sphingosine biosynthetic process"/>
    <property type="evidence" value="ECO:0007669"/>
    <property type="project" value="TreeGrafter"/>
</dbReference>
<protein>
    <recommendedName>
        <fullName evidence="5">serine C-palmitoyltransferase</fullName>
        <ecNumber evidence="5">2.3.1.50</ecNumber>
    </recommendedName>
</protein>
<dbReference type="Pfam" id="PF00155">
    <property type="entry name" value="Aminotran_1_2"/>
    <property type="match status" value="1"/>
</dbReference>
<dbReference type="InterPro" id="IPR015422">
    <property type="entry name" value="PyrdxlP-dep_Trfase_small"/>
</dbReference>
<evidence type="ECO:0000256" key="7">
    <source>
        <dbReference type="ARBA" id="ARBA00022898"/>
    </source>
</evidence>
<feature type="domain" description="Aminotransferase class I/classII large" evidence="11">
    <location>
        <begin position="172"/>
        <end position="522"/>
    </location>
</feature>
<evidence type="ECO:0000313" key="12">
    <source>
        <dbReference type="EMBL" id="KIZ04757.1"/>
    </source>
</evidence>
<dbReference type="Proteomes" id="UP000054498">
    <property type="component" value="Unassembled WGS sequence"/>
</dbReference>
<dbReference type="GO" id="GO:0030170">
    <property type="term" value="F:pyridoxal phosphate binding"/>
    <property type="evidence" value="ECO:0007669"/>
    <property type="project" value="InterPro"/>
</dbReference>
<comment type="pathway">
    <text evidence="2">Lipid metabolism; sphingolipid metabolism.</text>
</comment>
<dbReference type="EC" id="2.3.1.50" evidence="5"/>
<dbReference type="InterPro" id="IPR015424">
    <property type="entry name" value="PyrdxlP-dep_Trfase"/>
</dbReference>
<evidence type="ECO:0000256" key="8">
    <source>
        <dbReference type="ARBA" id="ARBA00022919"/>
    </source>
</evidence>
<evidence type="ECO:0000313" key="13">
    <source>
        <dbReference type="Proteomes" id="UP000054498"/>
    </source>
</evidence>
<evidence type="ECO:0000256" key="2">
    <source>
        <dbReference type="ARBA" id="ARBA00004760"/>
    </source>
</evidence>
<comment type="cofactor">
    <cofactor evidence="1">
        <name>pyridoxal 5'-phosphate</name>
        <dbReference type="ChEBI" id="CHEBI:597326"/>
    </cofactor>
</comment>
<proteinExistence type="inferred from homology"/>
<dbReference type="GO" id="GO:0004758">
    <property type="term" value="F:serine C-palmitoyltransferase activity"/>
    <property type="evidence" value="ECO:0007669"/>
    <property type="project" value="UniProtKB-EC"/>
</dbReference>
<evidence type="ECO:0000256" key="5">
    <source>
        <dbReference type="ARBA" id="ARBA00013220"/>
    </source>
</evidence>
<evidence type="ECO:0000256" key="9">
    <source>
        <dbReference type="ARBA" id="ARBA00023098"/>
    </source>
</evidence>
<evidence type="ECO:0000256" key="3">
    <source>
        <dbReference type="ARBA" id="ARBA00004991"/>
    </source>
</evidence>
<name>A0A0D2MWA8_9CHLO</name>
<comment type="pathway">
    <text evidence="3">Sphingolipid metabolism.</text>
</comment>
<evidence type="ECO:0000256" key="4">
    <source>
        <dbReference type="ARBA" id="ARBA00008392"/>
    </source>
</evidence>
<comment type="similarity">
    <text evidence="4">Belongs to the class-II pyridoxal-phosphate-dependent aminotransferase family.</text>
</comment>
<reference evidence="12 13" key="1">
    <citation type="journal article" date="2013" name="BMC Genomics">
        <title>Reconstruction of the lipid metabolism for the microalga Monoraphidium neglectum from its genome sequence reveals characteristics suitable for biofuel production.</title>
        <authorList>
            <person name="Bogen C."/>
            <person name="Al-Dilaimi A."/>
            <person name="Albersmeier A."/>
            <person name="Wichmann J."/>
            <person name="Grundmann M."/>
            <person name="Rupp O."/>
            <person name="Lauersen K.J."/>
            <person name="Blifernez-Klassen O."/>
            <person name="Kalinowski J."/>
            <person name="Goesmann A."/>
            <person name="Mussgnug J.H."/>
            <person name="Kruse O."/>
        </authorList>
    </citation>
    <scope>NUCLEOTIDE SEQUENCE [LARGE SCALE GENOMIC DNA]</scope>
    <source>
        <strain evidence="12 13">SAG 48.87</strain>
    </source>
</reference>
<dbReference type="InterPro" id="IPR004839">
    <property type="entry name" value="Aminotransferase_I/II_large"/>
</dbReference>
<keyword evidence="6 12" id="KW-0808">Transferase</keyword>
<evidence type="ECO:0000259" key="11">
    <source>
        <dbReference type="Pfam" id="PF00155"/>
    </source>
</evidence>
<dbReference type="InterPro" id="IPR050087">
    <property type="entry name" value="AON_synthase_class-II"/>
</dbReference>
<dbReference type="GO" id="GO:0046513">
    <property type="term" value="P:ceramide biosynthetic process"/>
    <property type="evidence" value="ECO:0007669"/>
    <property type="project" value="TreeGrafter"/>
</dbReference>
<dbReference type="OrthoDB" id="3168162at2759"/>
<evidence type="ECO:0000256" key="6">
    <source>
        <dbReference type="ARBA" id="ARBA00022679"/>
    </source>
</evidence>
<sequence>MRSPALSLNALAGSLRDLDAAQIILAIQALRLRPIREAWREFWDIFGPGGKLHPGWFIEHQGHLFIEGGLMAIILVLFFQSGYRPKKEQEEEPLTEKEIDELCREWKPEPLVPDVTEEDRLPDPPVIEEWESSHWVTVAGRRALNLAAADFLGLGNDPAVQVAPPRSARGVRVRAAARATVERYGVGSCGPRGFYGTFDVHLQLEHDLAAFMGEEEAIIYSYDIATIASVIPAFASRADILVMDEGCSYPIQQGAKLSRARVYTFRHNDAADLEALLERIEAEERRERKPLVRKMIVVEGVYSNTGEVAPLKRIHELKERHKYRLCVEETHSFGVMGPTGRGACEAAGLRPGQVEIICASMSGALGSVGGFCVGHSEVCDHQRLCGQGYCFSASLPPYLATAAIEALRILGTPDGQLLASKVRAASSALRAALASGVPGLRLAGAAAGPGAASPVLHLHLAPGAGAGGGGGGAAAAGALRRVADALLNEHGLFVVMPRYSVLDEVHPPPSVKIVVNAALAEEGRVEQVAHAVREAAAGALLSGS</sequence>
<keyword evidence="13" id="KW-1185">Reference proteome</keyword>
<keyword evidence="10 12" id="KW-0012">Acyltransferase</keyword>
<dbReference type="GO" id="GO:0016020">
    <property type="term" value="C:membrane"/>
    <property type="evidence" value="ECO:0007669"/>
    <property type="project" value="GOC"/>
</dbReference>
<dbReference type="SUPFAM" id="SSF53383">
    <property type="entry name" value="PLP-dependent transferases"/>
    <property type="match status" value="1"/>
</dbReference>
<accession>A0A0D2MWA8</accession>
<organism evidence="12 13">
    <name type="scientific">Monoraphidium neglectum</name>
    <dbReference type="NCBI Taxonomy" id="145388"/>
    <lineage>
        <taxon>Eukaryota</taxon>
        <taxon>Viridiplantae</taxon>
        <taxon>Chlorophyta</taxon>
        <taxon>core chlorophytes</taxon>
        <taxon>Chlorophyceae</taxon>
        <taxon>CS clade</taxon>
        <taxon>Sphaeropleales</taxon>
        <taxon>Selenastraceae</taxon>
        <taxon>Monoraphidium</taxon>
    </lineage>
</organism>
<dbReference type="STRING" id="145388.A0A0D2MWA8"/>
<dbReference type="Gene3D" id="3.40.640.10">
    <property type="entry name" value="Type I PLP-dependent aspartate aminotransferase-like (Major domain)"/>
    <property type="match status" value="1"/>
</dbReference>
<dbReference type="InterPro" id="IPR015421">
    <property type="entry name" value="PyrdxlP-dep_Trfase_major"/>
</dbReference>
<dbReference type="RefSeq" id="XP_013903776.1">
    <property type="nucleotide sequence ID" value="XM_014048322.1"/>
</dbReference>
<dbReference type="AlphaFoldDB" id="A0A0D2MWA8"/>